<evidence type="ECO:0000256" key="5">
    <source>
        <dbReference type="ARBA" id="ARBA00004692"/>
    </source>
</evidence>
<dbReference type="OrthoDB" id="9788370at2"/>
<evidence type="ECO:0000256" key="4">
    <source>
        <dbReference type="ARBA" id="ARBA00003889"/>
    </source>
</evidence>
<evidence type="ECO:0000313" key="18">
    <source>
        <dbReference type="EMBL" id="RXF73854.1"/>
    </source>
</evidence>
<dbReference type="Proteomes" id="UP000289708">
    <property type="component" value="Unassembled WGS sequence"/>
</dbReference>
<keyword evidence="12 14" id="KW-0067">ATP-binding</keyword>
<dbReference type="SMART" id="SM00382">
    <property type="entry name" value="AAA"/>
    <property type="match status" value="1"/>
</dbReference>
<dbReference type="PANTHER" id="PTHR34848">
    <property type="match status" value="1"/>
</dbReference>
<proteinExistence type="inferred from homology"/>
<dbReference type="InterPro" id="IPR003203">
    <property type="entry name" value="CobU/CobP"/>
</dbReference>
<evidence type="ECO:0000256" key="16">
    <source>
        <dbReference type="PIRSR" id="PIRSR006135-2"/>
    </source>
</evidence>
<dbReference type="EC" id="2.7.1.156" evidence="14"/>
<gene>
    <name evidence="18" type="ORF">EK403_07715</name>
</gene>
<dbReference type="Gene3D" id="3.40.50.300">
    <property type="entry name" value="P-loop containing nucleotide triphosphate hydrolases"/>
    <property type="match status" value="1"/>
</dbReference>
<dbReference type="EC" id="2.7.7.62" evidence="14"/>
<evidence type="ECO:0000256" key="8">
    <source>
        <dbReference type="ARBA" id="ARBA00022573"/>
    </source>
</evidence>
<evidence type="ECO:0000256" key="12">
    <source>
        <dbReference type="ARBA" id="ARBA00022840"/>
    </source>
</evidence>
<dbReference type="EMBL" id="RYFI01000006">
    <property type="protein sequence ID" value="RXF73854.1"/>
    <property type="molecule type" value="Genomic_DNA"/>
</dbReference>
<dbReference type="GO" id="GO:0009236">
    <property type="term" value="P:cobalamin biosynthetic process"/>
    <property type="evidence" value="ECO:0007669"/>
    <property type="project" value="UniProtKB-UniRule"/>
</dbReference>
<comment type="caution">
    <text evidence="18">The sequence shown here is derived from an EMBL/GenBank/DDBJ whole genome shotgun (WGS) entry which is preliminary data.</text>
</comment>
<dbReference type="GO" id="GO:0043752">
    <property type="term" value="F:adenosylcobinamide kinase activity"/>
    <property type="evidence" value="ECO:0007669"/>
    <property type="project" value="UniProtKB-EC"/>
</dbReference>
<dbReference type="InterPro" id="IPR027417">
    <property type="entry name" value="P-loop_NTPase"/>
</dbReference>
<organism evidence="18 19">
    <name type="scientific">Hansschlegelia zhihuaiae</name>
    <dbReference type="NCBI Taxonomy" id="405005"/>
    <lineage>
        <taxon>Bacteria</taxon>
        <taxon>Pseudomonadati</taxon>
        <taxon>Pseudomonadota</taxon>
        <taxon>Alphaproteobacteria</taxon>
        <taxon>Hyphomicrobiales</taxon>
        <taxon>Methylopilaceae</taxon>
        <taxon>Hansschlegelia</taxon>
    </lineage>
</organism>
<dbReference type="CDD" id="cd00544">
    <property type="entry name" value="CobU"/>
    <property type="match status" value="1"/>
</dbReference>
<keyword evidence="8 14" id="KW-0169">Cobalamin biosynthesis</keyword>
<evidence type="ECO:0000256" key="11">
    <source>
        <dbReference type="ARBA" id="ARBA00022777"/>
    </source>
</evidence>
<dbReference type="NCBIfam" id="NF004469">
    <property type="entry name" value="PRK05800.1"/>
    <property type="match status" value="1"/>
</dbReference>
<protein>
    <recommendedName>
        <fullName evidence="14">Bifunctional adenosylcobalamin biosynthesis protein</fullName>
        <ecNumber evidence="14">2.7.1.156</ecNumber>
        <ecNumber evidence="14">2.7.7.62</ecNumber>
    </recommendedName>
</protein>
<evidence type="ECO:0000256" key="6">
    <source>
        <dbReference type="ARBA" id="ARBA00005159"/>
    </source>
</evidence>
<comment type="function">
    <text evidence="4 14">Catalyzes ATP-dependent phosphorylation of adenosylcobinamide and addition of GMP to adenosylcobinamide phosphate.</text>
</comment>
<feature type="binding site" evidence="16">
    <location>
        <position position="90"/>
    </location>
    <ligand>
        <name>GTP</name>
        <dbReference type="ChEBI" id="CHEBI:37565"/>
    </ligand>
</feature>
<keyword evidence="11 14" id="KW-0418">Kinase</keyword>
<dbReference type="RefSeq" id="WP_128776927.1">
    <property type="nucleotide sequence ID" value="NZ_RYFI01000006.1"/>
</dbReference>
<evidence type="ECO:0000256" key="3">
    <source>
        <dbReference type="ARBA" id="ARBA00001522"/>
    </source>
</evidence>
<name>A0A4Q0MJV0_9HYPH</name>
<comment type="catalytic activity">
    <reaction evidence="1 14">
        <text>adenosylcob(III)inamide + ATP = adenosylcob(III)inamide phosphate + ADP + H(+)</text>
        <dbReference type="Rhea" id="RHEA:15769"/>
        <dbReference type="ChEBI" id="CHEBI:2480"/>
        <dbReference type="ChEBI" id="CHEBI:15378"/>
        <dbReference type="ChEBI" id="CHEBI:30616"/>
        <dbReference type="ChEBI" id="CHEBI:58502"/>
        <dbReference type="ChEBI" id="CHEBI:456216"/>
        <dbReference type="EC" id="2.7.1.156"/>
    </reaction>
</comment>
<evidence type="ECO:0000256" key="2">
    <source>
        <dbReference type="ARBA" id="ARBA00000711"/>
    </source>
</evidence>
<feature type="binding site" evidence="16">
    <location>
        <begin position="15"/>
        <end position="22"/>
    </location>
    <ligand>
        <name>GTP</name>
        <dbReference type="ChEBI" id="CHEBI:37565"/>
    </ligand>
</feature>
<dbReference type="GO" id="GO:0008820">
    <property type="term" value="F:cobinamide phosphate guanylyltransferase activity"/>
    <property type="evidence" value="ECO:0007669"/>
    <property type="project" value="UniProtKB-UniRule"/>
</dbReference>
<feature type="binding site" evidence="16">
    <location>
        <begin position="57"/>
        <end position="60"/>
    </location>
    <ligand>
        <name>GTP</name>
        <dbReference type="ChEBI" id="CHEBI:37565"/>
    </ligand>
</feature>
<dbReference type="PIRSF" id="PIRSF006135">
    <property type="entry name" value="CobU"/>
    <property type="match status" value="1"/>
</dbReference>
<dbReference type="SUPFAM" id="SSF52540">
    <property type="entry name" value="P-loop containing nucleoside triphosphate hydrolases"/>
    <property type="match status" value="1"/>
</dbReference>
<dbReference type="InterPro" id="IPR003593">
    <property type="entry name" value="AAA+_ATPase"/>
</dbReference>
<feature type="domain" description="AAA+ ATPase" evidence="17">
    <location>
        <begin position="7"/>
        <end position="155"/>
    </location>
</feature>
<evidence type="ECO:0000256" key="10">
    <source>
        <dbReference type="ARBA" id="ARBA00022741"/>
    </source>
</evidence>
<keyword evidence="9 14" id="KW-0808">Transferase</keyword>
<keyword evidence="18" id="KW-0548">Nucleotidyltransferase</keyword>
<dbReference type="Pfam" id="PF02283">
    <property type="entry name" value="CobU"/>
    <property type="match status" value="1"/>
</dbReference>
<evidence type="ECO:0000256" key="9">
    <source>
        <dbReference type="ARBA" id="ARBA00022679"/>
    </source>
</evidence>
<evidence type="ECO:0000256" key="1">
    <source>
        <dbReference type="ARBA" id="ARBA00000312"/>
    </source>
</evidence>
<comment type="catalytic activity">
    <reaction evidence="3">
        <text>adenosylcob(III)inamide + GTP = adenosylcob(III)inamide phosphate + GDP + H(+)</text>
        <dbReference type="Rhea" id="RHEA:15765"/>
        <dbReference type="ChEBI" id="CHEBI:2480"/>
        <dbReference type="ChEBI" id="CHEBI:15378"/>
        <dbReference type="ChEBI" id="CHEBI:37565"/>
        <dbReference type="ChEBI" id="CHEBI:58189"/>
        <dbReference type="ChEBI" id="CHEBI:58502"/>
        <dbReference type="EC" id="2.7.1.156"/>
    </reaction>
</comment>
<feature type="active site" description="GMP-histidine intermediate" evidence="15">
    <location>
        <position position="56"/>
    </location>
</feature>
<accession>A0A4Q0MJV0</accession>
<feature type="binding site" evidence="16">
    <location>
        <begin position="40"/>
        <end position="42"/>
    </location>
    <ligand>
        <name>GTP</name>
        <dbReference type="ChEBI" id="CHEBI:37565"/>
    </ligand>
</feature>
<keyword evidence="13 14" id="KW-0342">GTP-binding</keyword>
<reference evidence="18 19" key="1">
    <citation type="submission" date="2018-12" db="EMBL/GenBank/DDBJ databases">
        <title>bacterium Hansschlegelia zhihuaiae S113.</title>
        <authorList>
            <person name="He J."/>
        </authorList>
    </citation>
    <scope>NUCLEOTIDE SEQUENCE [LARGE SCALE GENOMIC DNA]</scope>
    <source>
        <strain evidence="18 19">S 113</strain>
    </source>
</reference>
<dbReference type="UniPathway" id="UPA00148">
    <property type="reaction ID" value="UER00236"/>
</dbReference>
<keyword evidence="10 14" id="KW-0547">Nucleotide-binding</keyword>
<dbReference type="PANTHER" id="PTHR34848:SF1">
    <property type="entry name" value="BIFUNCTIONAL ADENOSYLCOBALAMIN BIOSYNTHESIS PROTEIN COBU"/>
    <property type="match status" value="1"/>
</dbReference>
<dbReference type="GO" id="GO:0005525">
    <property type="term" value="F:GTP binding"/>
    <property type="evidence" value="ECO:0007669"/>
    <property type="project" value="UniProtKB-UniRule"/>
</dbReference>
<evidence type="ECO:0000256" key="13">
    <source>
        <dbReference type="ARBA" id="ARBA00023134"/>
    </source>
</evidence>
<keyword evidence="19" id="KW-1185">Reference proteome</keyword>
<evidence type="ECO:0000313" key="19">
    <source>
        <dbReference type="Proteomes" id="UP000289708"/>
    </source>
</evidence>
<comment type="catalytic activity">
    <reaction evidence="2 14">
        <text>adenosylcob(III)inamide phosphate + GTP + H(+) = adenosylcob(III)inamide-GDP + diphosphate</text>
        <dbReference type="Rhea" id="RHEA:22712"/>
        <dbReference type="ChEBI" id="CHEBI:15378"/>
        <dbReference type="ChEBI" id="CHEBI:33019"/>
        <dbReference type="ChEBI" id="CHEBI:37565"/>
        <dbReference type="ChEBI" id="CHEBI:58502"/>
        <dbReference type="ChEBI" id="CHEBI:60487"/>
        <dbReference type="EC" id="2.7.7.62"/>
    </reaction>
</comment>
<evidence type="ECO:0000256" key="14">
    <source>
        <dbReference type="PIRNR" id="PIRNR006135"/>
    </source>
</evidence>
<evidence type="ECO:0000256" key="15">
    <source>
        <dbReference type="PIRSR" id="PIRSR006135-1"/>
    </source>
</evidence>
<dbReference type="AlphaFoldDB" id="A0A4Q0MJV0"/>
<dbReference type="GO" id="GO:0005524">
    <property type="term" value="F:ATP binding"/>
    <property type="evidence" value="ECO:0007669"/>
    <property type="project" value="UniProtKB-UniRule"/>
</dbReference>
<comment type="similarity">
    <text evidence="7 14">Belongs to the CobU/CobP family.</text>
</comment>
<comment type="pathway">
    <text evidence="6 14">Cofactor biosynthesis; adenosylcobalamin biosynthesis; adenosylcobalamin from cob(II)yrinate a,c-diamide: step 5/7.</text>
</comment>
<comment type="pathway">
    <text evidence="5 14">Cofactor biosynthesis; adenosylcobalamin biosynthesis; adenosylcobalamin from cob(II)yrinate a,c-diamide: step 6/7.</text>
</comment>
<evidence type="ECO:0000259" key="17">
    <source>
        <dbReference type="SMART" id="SM00382"/>
    </source>
</evidence>
<sequence>MPAPTARGAVTLVLGGARSGKSRFAEQLAAASGLSLVYVATASAHDDEMRERIAHHRARRDDRWRTVDVLLDLAGALDAETEPDRLVLVDCLTLWLTNVMLAGADIDAEIEALLVALSRVSGPVIAVSNEVGYGIVPDNALARAFRDHQGRLNQRVAALSTRVTLVAAGLPLDLKLPKAPNE</sequence>
<evidence type="ECO:0000256" key="7">
    <source>
        <dbReference type="ARBA" id="ARBA00007490"/>
    </source>
</evidence>